<sequence>MTVTIEPTGSAAEITLAPVADRALFWSGLGAPERTLLDVLAATAEQHPNAAAIDDGTTTLTYRRLLDEIDVYGRRLQSYGVGLGDRVGIRISSGTAELYIAILATLSVGAAYVPVDADDPDERAELVFEEAQVAAVATDGAINVHSTPGGREGVPGPADDAWIIFTSGSTGKPKGVAVTHASAAAFVDAEAELFLTDEPVGPGDRVLAGLSVAFDASCEEMWLAWRHGACLVPAPRALVRTGVDLGPWLVAQRITVVSTVPTLAALWPADALEDVRLLIFGGEACPPELAERVAVEGREVWNTYGPTEATVVACAAQLTGDGPVRIGLPLSGWQLAVVNDEGEPVGMGETGELVIGGVGLARYLDAEKDAEKFAPLPSLGWQRAYRSGDMVRAEEDGLLFLGRLDEQVKLGGRRIELGEVDAALQALPGVQGAAAAIRRTKAGNQVLVGYVVPNTGETFNHDQAATRLREHLPAALVPLLAVVGDLPTRTSGKVDRNALPWPLSTVDAASAGLSPTEAWLAEGWAEILGVSVDNPKADFFTHGGGSLTAAQVVARIRTRHPQMSVADIYAHPKLGALAAMLDALSGQATERRDIAPAPRRAGVIQTLLMVPLRGLAGLRWATIAAALSNVLALLGFTWAPTLGWTWIAVAWLVLFSPFGRIAIAAGGARVLLSGVRPGTYPRGGSVHLRLWTAEKLADFSGANGVAGASWMTTYAKALGARIGKDVDLHSPPPVTGFLKLGRGAAIEPEVDLSGHWVDGDVVHIGKVRVGAEARVGARSTLFPGVRIGKGAEIAAGATVRGAVPAGQRWAGSPASRVGKDERDALKWPSSRPPRSHFWAAVYGASSIFLGFLPGIAMLPAAAVLGYAIHGAPTLLAALTQALLYVPLATAANFLTYMLLVLVGVRSLSIGMVEGYHPVHGRVAWQVWATERLMSMAREGLFPLYASLFTPVWLRLLGAKVGRNVEASTVLALPKMTQVDSGAFLADDTMVATYELNHGWLHVAPARIGKQAFLGNSGMTAPGRSVPKRGLVGVLSSTPLKAKKGSSYLGMPPLPVRRAIGDADTSRTYTPALHLKAARALVELCRIIPVMCGVALTVVVAFGLLWTASLFGFGVAALLAGPILLAAGIVAALTATVMKWLLVGKFREIDHPLWSSFVWRNELADTFVEALAVPWLIGSVGGTPLLTAWLRTMGVKIGRGVWLETYWLPEADLVELGDGATINRGCVVQTHLFHDRIMSMSSVTLGEGATLGPHGIVLPGAGIGARTTVGPGSLVTRGDEVPADTRWLGNPISAWTGK</sequence>
<dbReference type="SUPFAM" id="SSF47336">
    <property type="entry name" value="ACP-like"/>
    <property type="match status" value="1"/>
</dbReference>
<dbReference type="Pfam" id="PF00501">
    <property type="entry name" value="AMP-binding"/>
    <property type="match status" value="2"/>
</dbReference>
<keyword evidence="5" id="KW-0812">Transmembrane</keyword>
<feature type="transmembrane region" description="Helical" evidence="5">
    <location>
        <begin position="881"/>
        <end position="904"/>
    </location>
</feature>
<dbReference type="InterPro" id="IPR000873">
    <property type="entry name" value="AMP-dep_synth/lig_dom"/>
</dbReference>
<dbReference type="Proteomes" id="UP000286716">
    <property type="component" value="Unassembled WGS sequence"/>
</dbReference>
<dbReference type="Gene3D" id="2.160.10.10">
    <property type="entry name" value="Hexapeptide repeat proteins"/>
    <property type="match status" value="2"/>
</dbReference>
<evidence type="ECO:0000259" key="6">
    <source>
        <dbReference type="PROSITE" id="PS50075"/>
    </source>
</evidence>
<dbReference type="PROSITE" id="PS00455">
    <property type="entry name" value="AMP_BINDING"/>
    <property type="match status" value="1"/>
</dbReference>
<evidence type="ECO:0000313" key="8">
    <source>
        <dbReference type="Proteomes" id="UP000286716"/>
    </source>
</evidence>
<dbReference type="Gene3D" id="3.40.50.12780">
    <property type="entry name" value="N-terminal domain of ligase-like"/>
    <property type="match status" value="1"/>
</dbReference>
<comment type="caution">
    <text evidence="7">The sequence shown here is derived from an EMBL/GenBank/DDBJ whole genome shotgun (WGS) entry which is preliminary data.</text>
</comment>
<dbReference type="GO" id="GO:0031177">
    <property type="term" value="F:phosphopantetheine binding"/>
    <property type="evidence" value="ECO:0007669"/>
    <property type="project" value="InterPro"/>
</dbReference>
<dbReference type="InterPro" id="IPR042099">
    <property type="entry name" value="ANL_N_sf"/>
</dbReference>
<dbReference type="GO" id="GO:0005737">
    <property type="term" value="C:cytoplasm"/>
    <property type="evidence" value="ECO:0007669"/>
    <property type="project" value="TreeGrafter"/>
</dbReference>
<keyword evidence="2" id="KW-0597">Phosphoprotein</keyword>
<dbReference type="PANTHER" id="PTHR45527">
    <property type="entry name" value="NONRIBOSOMAL PEPTIDE SYNTHETASE"/>
    <property type="match status" value="1"/>
</dbReference>
<dbReference type="PANTHER" id="PTHR45527:SF1">
    <property type="entry name" value="FATTY ACID SYNTHASE"/>
    <property type="match status" value="1"/>
</dbReference>
<evidence type="ECO:0000256" key="4">
    <source>
        <dbReference type="ARBA" id="ARBA00022737"/>
    </source>
</evidence>
<feature type="transmembrane region" description="Helical" evidence="5">
    <location>
        <begin position="836"/>
        <end position="869"/>
    </location>
</feature>
<evidence type="ECO:0000256" key="3">
    <source>
        <dbReference type="ARBA" id="ARBA00022679"/>
    </source>
</evidence>
<feature type="transmembrane region" description="Helical" evidence="5">
    <location>
        <begin position="644"/>
        <end position="672"/>
    </location>
</feature>
<dbReference type="Gene3D" id="1.10.1200.10">
    <property type="entry name" value="ACP-like"/>
    <property type="match status" value="1"/>
</dbReference>
<reference evidence="7 8" key="1">
    <citation type="submission" date="2018-05" db="EMBL/GenBank/DDBJ databases">
        <title>Evolution of GPA BGCs.</title>
        <authorList>
            <person name="Waglechner N."/>
            <person name="Wright G.D."/>
        </authorList>
    </citation>
    <scope>NUCLEOTIDE SEQUENCE [LARGE SCALE GENOMIC DNA]</scope>
    <source>
        <strain evidence="7 8">DSM 5908</strain>
    </source>
</reference>
<dbReference type="InterPro" id="IPR020806">
    <property type="entry name" value="PKS_PP-bd"/>
</dbReference>
<dbReference type="GO" id="GO:0016740">
    <property type="term" value="F:transferase activity"/>
    <property type="evidence" value="ECO:0007669"/>
    <property type="project" value="UniProtKB-KW"/>
</dbReference>
<dbReference type="InterPro" id="IPR018357">
    <property type="entry name" value="Hexapep_transf_CS"/>
</dbReference>
<dbReference type="RefSeq" id="WP_020640223.1">
    <property type="nucleotide sequence ID" value="NZ_QHHU01000073.1"/>
</dbReference>
<feature type="transmembrane region" description="Helical" evidence="5">
    <location>
        <begin position="1110"/>
        <end position="1136"/>
    </location>
</feature>
<keyword evidence="3" id="KW-0808">Transferase</keyword>
<keyword evidence="5" id="KW-1133">Transmembrane helix</keyword>
<gene>
    <name evidence="7" type="ORF">DMA12_37640</name>
</gene>
<dbReference type="CDD" id="cd05930">
    <property type="entry name" value="A_NRPS"/>
    <property type="match status" value="1"/>
</dbReference>
<dbReference type="InterPro" id="IPR009081">
    <property type="entry name" value="PP-bd_ACP"/>
</dbReference>
<dbReference type="EMBL" id="QHHU01000073">
    <property type="protein sequence ID" value="RSM37163.1"/>
    <property type="molecule type" value="Genomic_DNA"/>
</dbReference>
<keyword evidence="5" id="KW-0472">Membrane</keyword>
<dbReference type="Pfam" id="PF00550">
    <property type="entry name" value="PP-binding"/>
    <property type="match status" value="1"/>
</dbReference>
<keyword evidence="4" id="KW-0677">Repeat</keyword>
<dbReference type="NCBIfam" id="TIGR01733">
    <property type="entry name" value="AA-adenyl-dom"/>
    <property type="match status" value="1"/>
</dbReference>
<name>A0A428W292_AMYBA</name>
<dbReference type="InterPro" id="IPR011004">
    <property type="entry name" value="Trimer_LpxA-like_sf"/>
</dbReference>
<keyword evidence="1" id="KW-0596">Phosphopantetheine</keyword>
<dbReference type="InterPro" id="IPR036736">
    <property type="entry name" value="ACP-like_sf"/>
</dbReference>
<dbReference type="GO" id="GO:0044550">
    <property type="term" value="P:secondary metabolite biosynthetic process"/>
    <property type="evidence" value="ECO:0007669"/>
    <property type="project" value="TreeGrafter"/>
</dbReference>
<protein>
    <submittedName>
        <fullName evidence="7">Amino acid adenylation domain-containing protein</fullName>
    </submittedName>
</protein>
<dbReference type="InterPro" id="IPR012728">
    <property type="entry name" value="Pls/PosA_C"/>
</dbReference>
<dbReference type="PROSITE" id="PS00101">
    <property type="entry name" value="HEXAPEP_TRANSFERASES"/>
    <property type="match status" value="1"/>
</dbReference>
<keyword evidence="8" id="KW-1185">Reference proteome</keyword>
<accession>A0A428W292</accession>
<dbReference type="SMART" id="SM00823">
    <property type="entry name" value="PKS_PP"/>
    <property type="match status" value="1"/>
</dbReference>
<dbReference type="OrthoDB" id="2472181at2"/>
<evidence type="ECO:0000256" key="1">
    <source>
        <dbReference type="ARBA" id="ARBA00022450"/>
    </source>
</evidence>
<dbReference type="InterPro" id="IPR010071">
    <property type="entry name" value="AA_adenyl_dom"/>
</dbReference>
<dbReference type="InterPro" id="IPR045851">
    <property type="entry name" value="AMP-bd_C_sf"/>
</dbReference>
<dbReference type="InterPro" id="IPR020845">
    <property type="entry name" value="AMP-binding_CS"/>
</dbReference>
<dbReference type="SUPFAM" id="SSF56801">
    <property type="entry name" value="Acetyl-CoA synthetase-like"/>
    <property type="match status" value="1"/>
</dbReference>
<evidence type="ECO:0000313" key="7">
    <source>
        <dbReference type="EMBL" id="RSM37163.1"/>
    </source>
</evidence>
<dbReference type="SUPFAM" id="SSF51161">
    <property type="entry name" value="Trimeric LpxA-like enzymes"/>
    <property type="match status" value="3"/>
</dbReference>
<dbReference type="GO" id="GO:0043041">
    <property type="term" value="P:amino acid activation for nonribosomal peptide biosynthetic process"/>
    <property type="evidence" value="ECO:0007669"/>
    <property type="project" value="TreeGrafter"/>
</dbReference>
<feature type="domain" description="Carrier" evidence="6">
    <location>
        <begin position="511"/>
        <end position="585"/>
    </location>
</feature>
<evidence type="ECO:0000256" key="2">
    <source>
        <dbReference type="ARBA" id="ARBA00022553"/>
    </source>
</evidence>
<organism evidence="7 8">
    <name type="scientific">Amycolatopsis balhimycina DSM 5908</name>
    <dbReference type="NCBI Taxonomy" id="1081091"/>
    <lineage>
        <taxon>Bacteria</taxon>
        <taxon>Bacillati</taxon>
        <taxon>Actinomycetota</taxon>
        <taxon>Actinomycetes</taxon>
        <taxon>Pseudonocardiales</taxon>
        <taxon>Pseudonocardiaceae</taxon>
        <taxon>Amycolatopsis</taxon>
    </lineage>
</organism>
<evidence type="ECO:0000256" key="5">
    <source>
        <dbReference type="SAM" id="Phobius"/>
    </source>
</evidence>
<dbReference type="Gene3D" id="3.30.300.30">
    <property type="match status" value="1"/>
</dbReference>
<dbReference type="PROSITE" id="PS50075">
    <property type="entry name" value="CARRIER"/>
    <property type="match status" value="1"/>
</dbReference>
<feature type="transmembrane region" description="Helical" evidence="5">
    <location>
        <begin position="1083"/>
        <end position="1104"/>
    </location>
</feature>
<proteinExistence type="predicted"/>
<dbReference type="NCBIfam" id="TIGR02353">
    <property type="entry name" value="NRPS_term_dom"/>
    <property type="match status" value="1"/>
</dbReference>